<dbReference type="Proteomes" id="UP000321249">
    <property type="component" value="Unassembled WGS sequence"/>
</dbReference>
<comment type="similarity">
    <text evidence="1 2">Belongs to the short-chain dehydrogenases/reductases (SDR) family.</text>
</comment>
<dbReference type="SMART" id="SM00822">
    <property type="entry name" value="PKS_KR"/>
    <property type="match status" value="1"/>
</dbReference>
<dbReference type="PANTHER" id="PTHR45024:SF3">
    <property type="entry name" value="BLL2957 PROTEIN"/>
    <property type="match status" value="1"/>
</dbReference>
<comment type="caution">
    <text evidence="4">The sequence shown here is derived from an EMBL/GenBank/DDBJ whole genome shotgun (WGS) entry which is preliminary data.</text>
</comment>
<evidence type="ECO:0000313" key="5">
    <source>
        <dbReference type="Proteomes" id="UP000321249"/>
    </source>
</evidence>
<dbReference type="PRINTS" id="PR00081">
    <property type="entry name" value="GDHRDH"/>
</dbReference>
<dbReference type="InterPro" id="IPR057326">
    <property type="entry name" value="KR_dom"/>
</dbReference>
<dbReference type="SUPFAM" id="SSF51735">
    <property type="entry name" value="NAD(P)-binding Rossmann-fold domains"/>
    <property type="match status" value="1"/>
</dbReference>
<dbReference type="InterPro" id="IPR002347">
    <property type="entry name" value="SDR_fam"/>
</dbReference>
<name>A0A5C6TQS8_9SPHN</name>
<dbReference type="PRINTS" id="PR00080">
    <property type="entry name" value="SDRFAMILY"/>
</dbReference>
<proteinExistence type="inferred from homology"/>
<gene>
    <name evidence="4" type="ORF">FRZ32_02215</name>
</gene>
<dbReference type="InterPro" id="IPR036291">
    <property type="entry name" value="NAD(P)-bd_dom_sf"/>
</dbReference>
<dbReference type="AlphaFoldDB" id="A0A5C6TQS8"/>
<sequence length="305" mass="32344">MVGTLLEGKVVAVTGAGRGIGRAIALQCAEQGAAVVLNDYGGSATGDGADEGPAQDVVREIEGAGGRAIANAANIADPQGAESIVDDAVSKFGRLDAVVNNAGILRDVIFHKMSVADWKNVIDVHLNGYFYVSHAAALQFRAQGSGAFVHFTSTSGLIGNFGQANYSAAKMGVVGLSNSIALDMQRFGVRSNCIAPFAWTRMTESIPASTPAEIERVERFKTMTPEKNAPLAVFLCSDAAADVNGQIFCTRKNEIFLFNRPMPIRSAHRAEGWTPETIASDLVPALKPSFEPLRLSSEIFAWDPI</sequence>
<dbReference type="EMBL" id="VOQQ01000001">
    <property type="protein sequence ID" value="TXC62576.1"/>
    <property type="molecule type" value="Genomic_DNA"/>
</dbReference>
<organism evidence="4 5">
    <name type="scientific">Allosphingosinicella ginsenosidimutans</name>
    <dbReference type="NCBI Taxonomy" id="1176539"/>
    <lineage>
        <taxon>Bacteria</taxon>
        <taxon>Pseudomonadati</taxon>
        <taxon>Pseudomonadota</taxon>
        <taxon>Alphaproteobacteria</taxon>
        <taxon>Sphingomonadales</taxon>
        <taxon>Sphingomonadaceae</taxon>
        <taxon>Allosphingosinicella</taxon>
    </lineage>
</organism>
<dbReference type="Gene3D" id="3.40.50.720">
    <property type="entry name" value="NAD(P)-binding Rossmann-like Domain"/>
    <property type="match status" value="1"/>
</dbReference>
<dbReference type="InterPro" id="IPR020904">
    <property type="entry name" value="Sc_DH/Rdtase_CS"/>
</dbReference>
<accession>A0A5C6TQS8</accession>
<dbReference type="OrthoDB" id="9804774at2"/>
<protein>
    <submittedName>
        <fullName evidence="4">SDR family oxidoreductase</fullName>
    </submittedName>
</protein>
<keyword evidence="5" id="KW-1185">Reference proteome</keyword>
<dbReference type="PROSITE" id="PS00061">
    <property type="entry name" value="ADH_SHORT"/>
    <property type="match status" value="1"/>
</dbReference>
<evidence type="ECO:0000313" key="4">
    <source>
        <dbReference type="EMBL" id="TXC62576.1"/>
    </source>
</evidence>
<dbReference type="PANTHER" id="PTHR45024">
    <property type="entry name" value="DEHYDROGENASES, SHORT CHAIN"/>
    <property type="match status" value="1"/>
</dbReference>
<evidence type="ECO:0000256" key="2">
    <source>
        <dbReference type="RuleBase" id="RU000363"/>
    </source>
</evidence>
<dbReference type="FunFam" id="3.40.50.720:FF:000084">
    <property type="entry name" value="Short-chain dehydrogenase reductase"/>
    <property type="match status" value="1"/>
</dbReference>
<evidence type="ECO:0000259" key="3">
    <source>
        <dbReference type="SMART" id="SM00822"/>
    </source>
</evidence>
<feature type="domain" description="Ketoreductase" evidence="3">
    <location>
        <begin position="9"/>
        <end position="205"/>
    </location>
</feature>
<reference evidence="4 5" key="1">
    <citation type="journal article" date="2015" name="J. Microbiol.">
        <title>Sphingosinicella ginsenosidimutans sp. nov., with ginsenoside converting activity.</title>
        <authorList>
            <person name="Kim J.K."/>
            <person name="Kang M.S."/>
            <person name="Park S.C."/>
            <person name="Kim K.M."/>
            <person name="Choi K."/>
            <person name="Yoon M.H."/>
            <person name="Im W.T."/>
        </authorList>
    </citation>
    <scope>NUCLEOTIDE SEQUENCE [LARGE SCALE GENOMIC DNA]</scope>
    <source>
        <strain evidence="4 5">BS-11</strain>
    </source>
</reference>
<dbReference type="InterPro" id="IPR051687">
    <property type="entry name" value="Peroxisomal_Beta-Oxidation"/>
</dbReference>
<evidence type="ECO:0000256" key="1">
    <source>
        <dbReference type="ARBA" id="ARBA00006484"/>
    </source>
</evidence>
<dbReference type="Pfam" id="PF00106">
    <property type="entry name" value="adh_short"/>
    <property type="match status" value="1"/>
</dbReference>